<organism evidence="8 9">
    <name type="scientific">Phaeomoniella chlamydospora</name>
    <name type="common">Phaeoacremonium chlamydosporum</name>
    <dbReference type="NCBI Taxonomy" id="158046"/>
    <lineage>
        <taxon>Eukaryota</taxon>
        <taxon>Fungi</taxon>
        <taxon>Dikarya</taxon>
        <taxon>Ascomycota</taxon>
        <taxon>Pezizomycotina</taxon>
        <taxon>Eurotiomycetes</taxon>
        <taxon>Chaetothyriomycetidae</taxon>
        <taxon>Phaeomoniellales</taxon>
        <taxon>Phaeomoniellaceae</taxon>
        <taxon>Phaeomoniella</taxon>
    </lineage>
</organism>
<dbReference type="Pfam" id="PF02668">
    <property type="entry name" value="TauD"/>
    <property type="match status" value="1"/>
</dbReference>
<dbReference type="Gene3D" id="3.60.130.10">
    <property type="entry name" value="Clavaminate synthase-like"/>
    <property type="match status" value="1"/>
</dbReference>
<reference evidence="8 9" key="1">
    <citation type="submission" date="2015-05" db="EMBL/GenBank/DDBJ databases">
        <title>Distinctive expansion of gene families associated with plant cell wall degradation and secondary metabolism in the genomes of grapevine trunk pathogens.</title>
        <authorList>
            <person name="Lawrence D.P."/>
            <person name="Travadon R."/>
            <person name="Rolshausen P.E."/>
            <person name="Baumgartner K."/>
        </authorList>
    </citation>
    <scope>NUCLEOTIDE SEQUENCE [LARGE SCALE GENOMIC DNA]</scope>
    <source>
        <strain evidence="8">UCRPC4</strain>
    </source>
</reference>
<evidence type="ECO:0000256" key="6">
    <source>
        <dbReference type="ARBA" id="ARBA00023004"/>
    </source>
</evidence>
<comment type="cofactor">
    <cofactor evidence="1">
        <name>Fe(2+)</name>
        <dbReference type="ChEBI" id="CHEBI:29033"/>
    </cofactor>
</comment>
<dbReference type="InterPro" id="IPR051178">
    <property type="entry name" value="TfdA_dioxygenase"/>
</dbReference>
<evidence type="ECO:0000256" key="5">
    <source>
        <dbReference type="ARBA" id="ARBA00023002"/>
    </source>
</evidence>
<keyword evidence="6" id="KW-0408">Iron</keyword>
<evidence type="ECO:0000256" key="2">
    <source>
        <dbReference type="ARBA" id="ARBA00005896"/>
    </source>
</evidence>
<dbReference type="EMBL" id="LCWF01000098">
    <property type="protein sequence ID" value="KKY20304.1"/>
    <property type="molecule type" value="Genomic_DNA"/>
</dbReference>
<dbReference type="GO" id="GO:0046872">
    <property type="term" value="F:metal ion binding"/>
    <property type="evidence" value="ECO:0007669"/>
    <property type="project" value="UniProtKB-KW"/>
</dbReference>
<dbReference type="GO" id="GO:0051213">
    <property type="term" value="F:dioxygenase activity"/>
    <property type="evidence" value="ECO:0007669"/>
    <property type="project" value="UniProtKB-KW"/>
</dbReference>
<evidence type="ECO:0000313" key="8">
    <source>
        <dbReference type="EMBL" id="KKY20304.1"/>
    </source>
</evidence>
<dbReference type="SUPFAM" id="SSF51197">
    <property type="entry name" value="Clavaminate synthase-like"/>
    <property type="match status" value="1"/>
</dbReference>
<sequence length="385" mass="43127">MGSLGTPYRSDIKVTPLPLPSGSSIDFGATVEEIDIENLSDADFEKLNDSLYNYNVLILKGQGHTTPKAQYLLTQRFDPAAGSGYGHNADFRDKKSILANDGSTIPAVPQVQLIGNGRFGSYEGLENFKLTHPHHQTFHRTVVPKEEDPVYTRFYRWHIDAALYNKLPPRVTTFIAVRLPKDGASRRQTIRWDDGTGDEVKGIVPGSTAFVSSYKTYDLLSEDQKEFARGAKIEYAPHPYVWMASAKARENGLGMHNEGLEAPDDQLPPIEKDKILITPMCWRNPVTGKLALQIHPASVKKIHKPNGEILDDLAEVRKILYEYQRPGIGPEYVYLHEWKEGDMVVWNNHGMLHAVTGTLDPDKEQDKRLFRQCNLAASAPPLGPL</sequence>
<dbReference type="AlphaFoldDB" id="A0A0G2ECT4"/>
<evidence type="ECO:0000313" key="9">
    <source>
        <dbReference type="Proteomes" id="UP000053317"/>
    </source>
</evidence>
<accession>A0A0G2ECT4</accession>
<evidence type="ECO:0000256" key="1">
    <source>
        <dbReference type="ARBA" id="ARBA00001954"/>
    </source>
</evidence>
<evidence type="ECO:0000259" key="7">
    <source>
        <dbReference type="Pfam" id="PF02668"/>
    </source>
</evidence>
<comment type="caution">
    <text evidence="8">The sequence shown here is derived from an EMBL/GenBank/DDBJ whole genome shotgun (WGS) entry which is preliminary data.</text>
</comment>
<comment type="similarity">
    <text evidence="2">Belongs to the TfdA dioxygenase family.</text>
</comment>
<keyword evidence="5" id="KW-0560">Oxidoreductase</keyword>
<evidence type="ECO:0000256" key="4">
    <source>
        <dbReference type="ARBA" id="ARBA00022964"/>
    </source>
</evidence>
<protein>
    <submittedName>
        <fullName evidence="8">Putative family taurine catabolism dioxygenase</fullName>
    </submittedName>
</protein>
<proteinExistence type="inferred from homology"/>
<dbReference type="OrthoDB" id="93019at2759"/>
<dbReference type="InterPro" id="IPR042098">
    <property type="entry name" value="TauD-like_sf"/>
</dbReference>
<dbReference type="PANTHER" id="PTHR43779">
    <property type="entry name" value="DIOXYGENASE RV0097-RELATED"/>
    <property type="match status" value="1"/>
</dbReference>
<evidence type="ECO:0000256" key="3">
    <source>
        <dbReference type="ARBA" id="ARBA00022723"/>
    </source>
</evidence>
<gene>
    <name evidence="8" type="ORF">UCRPC4_g04194</name>
</gene>
<name>A0A0G2ECT4_PHACM</name>
<dbReference type="PANTHER" id="PTHR43779:SF2">
    <property type="entry name" value="ALPHA-KETOGLUTARATE-DEPENDENT XANTHINE DIOXYGENASE XAN1"/>
    <property type="match status" value="1"/>
</dbReference>
<feature type="domain" description="TauD/TfdA-like" evidence="7">
    <location>
        <begin position="20"/>
        <end position="364"/>
    </location>
</feature>
<keyword evidence="3" id="KW-0479">Metal-binding</keyword>
<keyword evidence="9" id="KW-1185">Reference proteome</keyword>
<dbReference type="Proteomes" id="UP000053317">
    <property type="component" value="Unassembled WGS sequence"/>
</dbReference>
<reference evidence="8 9" key="2">
    <citation type="submission" date="2015-05" db="EMBL/GenBank/DDBJ databases">
        <authorList>
            <person name="Morales-Cruz A."/>
            <person name="Amrine K.C."/>
            <person name="Cantu D."/>
        </authorList>
    </citation>
    <scope>NUCLEOTIDE SEQUENCE [LARGE SCALE GENOMIC DNA]</scope>
    <source>
        <strain evidence="8">UCRPC4</strain>
    </source>
</reference>
<dbReference type="InterPro" id="IPR003819">
    <property type="entry name" value="TauD/TfdA-like"/>
</dbReference>
<keyword evidence="4 8" id="KW-0223">Dioxygenase</keyword>